<reference evidence="4 5" key="1">
    <citation type="submission" date="2019-11" db="EMBL/GenBank/DDBJ databases">
        <title>FDA dAtabase for Regulatory Grade micrObial Sequences (FDA-ARGOS): Supporting development and validation of Infectious Disease Dx tests.</title>
        <authorList>
            <person name="Turner S."/>
            <person name="Byrd R."/>
            <person name="Tallon L."/>
            <person name="Sadzewicz L."/>
            <person name="Vavikolanu K."/>
            <person name="Mehta A."/>
            <person name="Aluvathingal J."/>
            <person name="Nadendla S."/>
            <person name="Myers T."/>
            <person name="Yan Y."/>
            <person name="Sichtig H."/>
        </authorList>
    </citation>
    <scope>NUCLEOTIDE SEQUENCE [LARGE SCALE GENOMIC DNA]</scope>
    <source>
        <strain evidence="4 5">FDAARGOS_739</strain>
    </source>
</reference>
<dbReference type="Pfam" id="PF19498">
    <property type="entry name" value="DUF6033"/>
    <property type="match status" value="1"/>
</dbReference>
<dbReference type="EMBL" id="JAAISW010000006">
    <property type="protein sequence ID" value="NSJ43163.1"/>
    <property type="molecule type" value="Genomic_DNA"/>
</dbReference>
<feature type="compositionally biased region" description="Gly residues" evidence="2">
    <location>
        <begin position="273"/>
        <end position="282"/>
    </location>
</feature>
<evidence type="ECO:0000313" key="5">
    <source>
        <dbReference type="Proteomes" id="UP000501069"/>
    </source>
</evidence>
<dbReference type="AlphaFoldDB" id="A0AAQ1R403"/>
<reference evidence="3 6" key="2">
    <citation type="journal article" date="2020" name="Cell Host Microbe">
        <title>Functional and Genomic Variation between Human-Derived Isolates of Lachnospiraceae Reveals Inter- and Intra-Species Diversity.</title>
        <authorList>
            <person name="Sorbara M.T."/>
            <person name="Littmann E.R."/>
            <person name="Fontana E."/>
            <person name="Moody T.U."/>
            <person name="Kohout C.E."/>
            <person name="Gjonbalaj M."/>
            <person name="Eaton V."/>
            <person name="Seok R."/>
            <person name="Leiner I.M."/>
            <person name="Pamer E.G."/>
        </authorList>
    </citation>
    <scope>NUCLEOTIDE SEQUENCE [LARGE SCALE GENOMIC DNA]</scope>
    <source>
        <strain evidence="3 6">MSK.2.26</strain>
    </source>
</reference>
<dbReference type="Proteomes" id="UP000719916">
    <property type="component" value="Unassembled WGS sequence"/>
</dbReference>
<evidence type="ECO:0000256" key="1">
    <source>
        <dbReference type="SAM" id="Coils"/>
    </source>
</evidence>
<protein>
    <submittedName>
        <fullName evidence="3">Uncharacterized protein</fullName>
    </submittedName>
</protein>
<dbReference type="Proteomes" id="UP000501069">
    <property type="component" value="Chromosome"/>
</dbReference>
<organism evidence="3 6">
    <name type="scientific">Enterocloster clostridioformis</name>
    <dbReference type="NCBI Taxonomy" id="1531"/>
    <lineage>
        <taxon>Bacteria</taxon>
        <taxon>Bacillati</taxon>
        <taxon>Bacillota</taxon>
        <taxon>Clostridia</taxon>
        <taxon>Lachnospirales</taxon>
        <taxon>Lachnospiraceae</taxon>
        <taxon>Enterocloster</taxon>
    </lineage>
</organism>
<name>A0AAQ1R403_9FIRM</name>
<gene>
    <name evidence="4" type="ORF">FOC47_25470</name>
    <name evidence="3" type="ORF">G5B26_06110</name>
</gene>
<feature type="compositionally biased region" description="Basic and acidic residues" evidence="2">
    <location>
        <begin position="254"/>
        <end position="264"/>
    </location>
</feature>
<reference evidence="3" key="3">
    <citation type="submission" date="2020-02" db="EMBL/GenBank/DDBJ databases">
        <authorList>
            <person name="Littmann E."/>
            <person name="Sorbara M."/>
        </authorList>
    </citation>
    <scope>NUCLEOTIDE SEQUENCE</scope>
    <source>
        <strain evidence="3">MSK.2.26</strain>
    </source>
</reference>
<evidence type="ECO:0000313" key="6">
    <source>
        <dbReference type="Proteomes" id="UP000719916"/>
    </source>
</evidence>
<sequence>MGGLRIQGVYAHGQPWTAGMEGKKTEDCGRDKHAIVNQHAVRDIMFFNQSVNRDAPLPESYFQTDSNAAKSLRRQYPQVNFIFVETNVYSEEMEQFISQVRQGAYILMPFDVLDWMSQGEEAAGQGMEMIGQAVCRLARNLKAGAYSTGVVLGERGEDIYWTAFDTQEDTVKEEWEREAENVRGMLERMEESRKRNQERMKKLKLVQKKKINYQMGRDMARLAKGTTVKEIRFLISRVYASRRPMRENQIASAERGKSTGDTPKKGAKAAGGEAAGGTGTGTEGAPKEENGKGACPDFSEIIGLARPAGKG</sequence>
<evidence type="ECO:0000313" key="4">
    <source>
        <dbReference type="EMBL" id="QIX93594.1"/>
    </source>
</evidence>
<keyword evidence="1" id="KW-0175">Coiled coil</keyword>
<feature type="coiled-coil region" evidence="1">
    <location>
        <begin position="172"/>
        <end position="206"/>
    </location>
</feature>
<proteinExistence type="predicted"/>
<accession>A0AAQ1R403</accession>
<evidence type="ECO:0000313" key="3">
    <source>
        <dbReference type="EMBL" id="NSJ43163.1"/>
    </source>
</evidence>
<dbReference type="RefSeq" id="WP_002584051.1">
    <property type="nucleotide sequence ID" value="NZ_JAAIST010000016.1"/>
</dbReference>
<evidence type="ECO:0000256" key="2">
    <source>
        <dbReference type="SAM" id="MobiDB-lite"/>
    </source>
</evidence>
<feature type="region of interest" description="Disordered" evidence="2">
    <location>
        <begin position="246"/>
        <end position="311"/>
    </location>
</feature>
<dbReference type="InterPro" id="IPR046097">
    <property type="entry name" value="DUF6033"/>
</dbReference>
<dbReference type="EMBL" id="CP050964">
    <property type="protein sequence ID" value="QIX93594.1"/>
    <property type="molecule type" value="Genomic_DNA"/>
</dbReference>